<comment type="subcellular location">
    <subcellularLocation>
        <location evidence="1">Cell envelope</location>
    </subcellularLocation>
</comment>
<comment type="caution">
    <text evidence="5">The sequence shown here is derived from an EMBL/GenBank/DDBJ whole genome shotgun (WGS) entry which is preliminary data.</text>
</comment>
<dbReference type="AlphaFoldDB" id="A0A5C9A361"/>
<name>A0A5C9A361_9GAMM</name>
<evidence type="ECO:0000256" key="2">
    <source>
        <dbReference type="ARBA" id="ARBA00023054"/>
    </source>
</evidence>
<dbReference type="PANTHER" id="PTHR32347:SF23">
    <property type="entry name" value="BLL5650 PROTEIN"/>
    <property type="match status" value="1"/>
</dbReference>
<dbReference type="SUPFAM" id="SSF111369">
    <property type="entry name" value="HlyD-like secretion proteins"/>
    <property type="match status" value="1"/>
</dbReference>
<dbReference type="Pfam" id="PF01590">
    <property type="entry name" value="GAF"/>
    <property type="match status" value="1"/>
</dbReference>
<protein>
    <submittedName>
        <fullName evidence="5">HlyD family efflux transporter periplasmic adaptor subunit</fullName>
    </submittedName>
</protein>
<feature type="coiled-coil region" evidence="3">
    <location>
        <begin position="443"/>
        <end position="470"/>
    </location>
</feature>
<proteinExistence type="predicted"/>
<dbReference type="InterPro" id="IPR029016">
    <property type="entry name" value="GAF-like_dom_sf"/>
</dbReference>
<dbReference type="RefSeq" id="WP_148067109.1">
    <property type="nucleotide sequence ID" value="NZ_VRZA01000002.1"/>
</dbReference>
<dbReference type="SUPFAM" id="SSF55781">
    <property type="entry name" value="GAF domain-like"/>
    <property type="match status" value="1"/>
</dbReference>
<dbReference type="InterPro" id="IPR050465">
    <property type="entry name" value="UPF0194_transport"/>
</dbReference>
<dbReference type="SMART" id="SM00065">
    <property type="entry name" value="GAF"/>
    <property type="match status" value="1"/>
</dbReference>
<evidence type="ECO:0000259" key="4">
    <source>
        <dbReference type="SMART" id="SM00065"/>
    </source>
</evidence>
<dbReference type="PANTHER" id="PTHR32347">
    <property type="entry name" value="EFFLUX SYSTEM COMPONENT YKNX-RELATED"/>
    <property type="match status" value="1"/>
</dbReference>
<evidence type="ECO:0000313" key="6">
    <source>
        <dbReference type="Proteomes" id="UP000321039"/>
    </source>
</evidence>
<sequence>MTEHTRADANVTFLEQTLWQQFRTAAAPEAFVSAWLALQCQYLPGTHSAVVVLGEPGGPFAPFASWPESDSTPPHLAATAQRCLQERRPVAIEQPRRCLAVPLELDGDLCGAVAVLVEGSDTDSRPLLWRLRWGTAWLECLLRRQQGGEDERQKSRTILAFDLIGLGLEQRSFDSACHALVSELATRLDCDPVSIGFLQSRRIQLQALSHSAQFGERMGFVQSLQGAMEEAIDQDAVILVPPPRDWEHRICRAHQDLLESHRAGSALTVPLKADGTVIGAITLERTGEARFREEEVELVDAAMSVLGPLLELRRRDDRPLWRKALDSGRIQLERLVGPHHIGRKLATAAALLLVGAFTVVTGDYRVTSPAVVEGLVQRAIIAPFDGYIGSQLARAGEVVDAGQLIATLDDQDLALERIRWSTKRNQGMAEYDQALAGQERAAANIIRAELAQAEAQIQLLDLQLERTRIRAPFAGVLVAGDLSQKVGAAVRRGEELFRLAPLEDHRVILRVDEGDVMDLEVGQHGALRLAAMPDQTLEYAVTLVTSMSEQAEGHNFFRVEAVLDREVPQLRPGMEGIAKTRVEDRLVIRIWSEKLVDWLRLFIWKWSP</sequence>
<dbReference type="InterPro" id="IPR003018">
    <property type="entry name" value="GAF"/>
</dbReference>
<keyword evidence="2 3" id="KW-0175">Coiled coil</keyword>
<dbReference type="GO" id="GO:0030313">
    <property type="term" value="C:cell envelope"/>
    <property type="evidence" value="ECO:0007669"/>
    <property type="project" value="UniProtKB-SubCell"/>
</dbReference>
<feature type="domain" description="GAF" evidence="4">
    <location>
        <begin position="172"/>
        <end position="320"/>
    </location>
</feature>
<dbReference type="EMBL" id="VRZA01000002">
    <property type="protein sequence ID" value="TXS95198.1"/>
    <property type="molecule type" value="Genomic_DNA"/>
</dbReference>
<organism evidence="5 6">
    <name type="scientific">Parahaliea maris</name>
    <dbReference type="NCBI Taxonomy" id="2716870"/>
    <lineage>
        <taxon>Bacteria</taxon>
        <taxon>Pseudomonadati</taxon>
        <taxon>Pseudomonadota</taxon>
        <taxon>Gammaproteobacteria</taxon>
        <taxon>Cellvibrionales</taxon>
        <taxon>Halieaceae</taxon>
        <taxon>Parahaliea</taxon>
    </lineage>
</organism>
<evidence type="ECO:0000256" key="1">
    <source>
        <dbReference type="ARBA" id="ARBA00004196"/>
    </source>
</evidence>
<dbReference type="Pfam" id="PF25973">
    <property type="entry name" value="BSH_CzcB"/>
    <property type="match status" value="1"/>
</dbReference>
<accession>A0A5C9A361</accession>
<evidence type="ECO:0000313" key="5">
    <source>
        <dbReference type="EMBL" id="TXS95198.1"/>
    </source>
</evidence>
<dbReference type="InterPro" id="IPR058647">
    <property type="entry name" value="BSH_CzcB-like"/>
</dbReference>
<dbReference type="Gene3D" id="2.40.30.170">
    <property type="match status" value="1"/>
</dbReference>
<dbReference type="Gene3D" id="3.30.450.40">
    <property type="match status" value="1"/>
</dbReference>
<evidence type="ECO:0000256" key="3">
    <source>
        <dbReference type="SAM" id="Coils"/>
    </source>
</evidence>
<dbReference type="Gene3D" id="2.40.50.100">
    <property type="match status" value="1"/>
</dbReference>
<gene>
    <name evidence="5" type="ORF">FV139_04670</name>
</gene>
<keyword evidence="6" id="KW-1185">Reference proteome</keyword>
<dbReference type="Proteomes" id="UP000321039">
    <property type="component" value="Unassembled WGS sequence"/>
</dbReference>
<reference evidence="5 6" key="1">
    <citation type="submission" date="2019-08" db="EMBL/GenBank/DDBJ databases">
        <title>Parahaliea maris sp. nov., isolated from the surface seawater.</title>
        <authorList>
            <person name="Liu Y."/>
        </authorList>
    </citation>
    <scope>NUCLEOTIDE SEQUENCE [LARGE SCALE GENOMIC DNA]</scope>
    <source>
        <strain evidence="5 6">HSLHS9</strain>
    </source>
</reference>